<dbReference type="InterPro" id="IPR032675">
    <property type="entry name" value="LRR_dom_sf"/>
</dbReference>
<dbReference type="Gene3D" id="3.80.10.10">
    <property type="entry name" value="Ribonuclease Inhibitor"/>
    <property type="match status" value="1"/>
</dbReference>
<dbReference type="SUPFAM" id="SSF52058">
    <property type="entry name" value="L domain-like"/>
    <property type="match status" value="1"/>
</dbReference>
<proteinExistence type="predicted"/>
<comment type="caution">
    <text evidence="3">The sequence shown here is derived from an EMBL/GenBank/DDBJ whole genome shotgun (WGS) entry which is preliminary data.</text>
</comment>
<dbReference type="InterPro" id="IPR053197">
    <property type="entry name" value="F-box_SCFL_complex_component"/>
</dbReference>
<keyword evidence="4" id="KW-1185">Reference proteome</keyword>
<evidence type="ECO:0000313" key="4">
    <source>
        <dbReference type="Proteomes" id="UP001154282"/>
    </source>
</evidence>
<dbReference type="Proteomes" id="UP001154282">
    <property type="component" value="Unassembled WGS sequence"/>
</dbReference>
<dbReference type="Gene3D" id="1.20.1280.50">
    <property type="match status" value="1"/>
</dbReference>
<dbReference type="InterPro" id="IPR053781">
    <property type="entry name" value="F-box_AtFBL13-like"/>
</dbReference>
<accession>A0AAV0Q3K0</accession>
<feature type="region of interest" description="Disordered" evidence="1">
    <location>
        <begin position="1"/>
        <end position="22"/>
    </location>
</feature>
<gene>
    <name evidence="3" type="ORF">LITE_LOCUS41048</name>
</gene>
<dbReference type="SUPFAM" id="SSF81383">
    <property type="entry name" value="F-box domain"/>
    <property type="match status" value="1"/>
</dbReference>
<organism evidence="3 4">
    <name type="scientific">Linum tenue</name>
    <dbReference type="NCBI Taxonomy" id="586396"/>
    <lineage>
        <taxon>Eukaryota</taxon>
        <taxon>Viridiplantae</taxon>
        <taxon>Streptophyta</taxon>
        <taxon>Embryophyta</taxon>
        <taxon>Tracheophyta</taxon>
        <taxon>Spermatophyta</taxon>
        <taxon>Magnoliopsida</taxon>
        <taxon>eudicotyledons</taxon>
        <taxon>Gunneridae</taxon>
        <taxon>Pentapetalae</taxon>
        <taxon>rosids</taxon>
        <taxon>fabids</taxon>
        <taxon>Malpighiales</taxon>
        <taxon>Linaceae</taxon>
        <taxon>Linum</taxon>
    </lineage>
</organism>
<dbReference type="PANTHER" id="PTHR34223:SF51">
    <property type="entry name" value="OS06G0556300 PROTEIN"/>
    <property type="match status" value="1"/>
</dbReference>
<dbReference type="PANTHER" id="PTHR34223">
    <property type="entry name" value="OS11G0201299 PROTEIN"/>
    <property type="match status" value="1"/>
</dbReference>
<feature type="domain" description="F-box" evidence="2">
    <location>
        <begin position="28"/>
        <end position="80"/>
    </location>
</feature>
<evidence type="ECO:0000313" key="3">
    <source>
        <dbReference type="EMBL" id="CAI0492216.1"/>
    </source>
</evidence>
<dbReference type="InterPro" id="IPR036047">
    <property type="entry name" value="F-box-like_dom_sf"/>
</dbReference>
<protein>
    <recommendedName>
        <fullName evidence="2">F-box domain-containing protein</fullName>
    </recommendedName>
</protein>
<dbReference type="AlphaFoldDB" id="A0AAV0Q3K0"/>
<dbReference type="CDD" id="cd22160">
    <property type="entry name" value="F-box_AtFBL13-like"/>
    <property type="match status" value="1"/>
</dbReference>
<name>A0AAV0Q3K0_9ROSI</name>
<evidence type="ECO:0000256" key="1">
    <source>
        <dbReference type="SAM" id="MobiDB-lite"/>
    </source>
</evidence>
<dbReference type="InterPro" id="IPR001810">
    <property type="entry name" value="F-box_dom"/>
</dbReference>
<evidence type="ECO:0000259" key="2">
    <source>
        <dbReference type="PROSITE" id="PS50181"/>
    </source>
</evidence>
<dbReference type="Pfam" id="PF00646">
    <property type="entry name" value="F-box"/>
    <property type="match status" value="1"/>
</dbReference>
<dbReference type="EMBL" id="CAMGYJ010000009">
    <property type="protein sequence ID" value="CAI0492216.1"/>
    <property type="molecule type" value="Genomic_DNA"/>
</dbReference>
<reference evidence="3" key="1">
    <citation type="submission" date="2022-08" db="EMBL/GenBank/DDBJ databases">
        <authorList>
            <person name="Gutierrez-Valencia J."/>
        </authorList>
    </citation>
    <scope>NUCLEOTIDE SEQUENCE</scope>
</reference>
<sequence>MNNNNSSCESGKAVKRIREGDDTTTAAPDRLSHLPDFIIHHILSFLDTRWAVQTSVLSRSWRSAWKHVPVLNLDSLWFRKYSIFQRFVDNVLSLRHPFKVHEMSFILYDHYDEEEDDEERDVSFIVKVAKYALSHGTHHLEFKLLGSRGYNDTYRFSNLFGTISNCDLKTLELVGVCIDNGFGSSRLQMLTTLNLTWCTLTSDQNGVCNPFSNCPCLEKLILNDCRHWDWQESDLKIFAPQLRSLYMDNVDWFANVEIFTPRLKSFDFNSVLKELKFSKLTISSLDLAVIRIYDEADSMEGNEESVTQRLISLFQGLSNVTTLRLEPGTIKVLFWFIFVVMKCCLCEFWLTFEIGFCSLQALSSINSEFLEQQSSPFTRLKTLIVDADQVPYLPITYFLEGSSVAEPTIEFVYYDTGYFPWIVSVASRVTQIAVP</sequence>
<dbReference type="PROSITE" id="PS50181">
    <property type="entry name" value="FBOX"/>
    <property type="match status" value="1"/>
</dbReference>